<comment type="caution">
    <text evidence="3">The sequence shown here is derived from an EMBL/GenBank/DDBJ whole genome shotgun (WGS) entry which is preliminary data.</text>
</comment>
<proteinExistence type="inferred from homology"/>
<evidence type="ECO:0000256" key="1">
    <source>
        <dbReference type="ARBA" id="ARBA00004117"/>
    </source>
</evidence>
<keyword evidence="3" id="KW-0969">Cilium</keyword>
<gene>
    <name evidence="3" type="ORF">CARN1_2002</name>
</gene>
<dbReference type="EMBL" id="CABL01000001">
    <property type="protein sequence ID" value="CBH74115.1"/>
    <property type="molecule type" value="Genomic_DNA"/>
</dbReference>
<comment type="subcellular location">
    <subcellularLocation>
        <location evidence="1">Bacterial flagellum basal body</location>
    </subcellularLocation>
</comment>
<dbReference type="GO" id="GO:0009425">
    <property type="term" value="C:bacterial-type flagellum basal body"/>
    <property type="evidence" value="ECO:0007669"/>
    <property type="project" value="UniProtKB-SubCell"/>
</dbReference>
<dbReference type="Pfam" id="PF02049">
    <property type="entry name" value="FliE"/>
    <property type="match status" value="1"/>
</dbReference>
<dbReference type="GO" id="GO:0003774">
    <property type="term" value="F:cytoskeletal motor activity"/>
    <property type="evidence" value="ECO:0007669"/>
    <property type="project" value="InterPro"/>
</dbReference>
<dbReference type="InterPro" id="IPR001624">
    <property type="entry name" value="FliE"/>
</dbReference>
<protein>
    <submittedName>
        <fullName evidence="3">Putative Flagellar hook-basal body complex protein FliE</fullName>
    </submittedName>
</protein>
<dbReference type="HAMAP" id="MF_00724">
    <property type="entry name" value="FliE"/>
    <property type="match status" value="1"/>
</dbReference>
<dbReference type="NCBIfam" id="TIGR00205">
    <property type="entry name" value="fliE"/>
    <property type="match status" value="1"/>
</dbReference>
<keyword evidence="3" id="KW-0282">Flagellum</keyword>
<reference evidence="3" key="1">
    <citation type="submission" date="2009-10" db="EMBL/GenBank/DDBJ databases">
        <title>Diversity of trophic interactions inside an arsenic-rich microbial ecosystem.</title>
        <authorList>
            <person name="Bertin P.N."/>
            <person name="Heinrich-Salmeron A."/>
            <person name="Pelletier E."/>
            <person name="Goulhen-Chollet F."/>
            <person name="Arsene-Ploetze F."/>
            <person name="Gallien S."/>
            <person name="Calteau A."/>
            <person name="Vallenet D."/>
            <person name="Casiot C."/>
            <person name="Chane-Woon-Ming B."/>
            <person name="Giloteaux L."/>
            <person name="Barakat M."/>
            <person name="Bonnefoy V."/>
            <person name="Bruneel O."/>
            <person name="Chandler M."/>
            <person name="Cleiss J."/>
            <person name="Duran R."/>
            <person name="Elbaz-Poulichet F."/>
            <person name="Fonknechten N."/>
            <person name="Lauga B."/>
            <person name="Mornico D."/>
            <person name="Ortet P."/>
            <person name="Schaeffer C."/>
            <person name="Siguier P."/>
            <person name="Alexander Thil Smith A."/>
            <person name="Van Dorsselaer A."/>
            <person name="Weissenbach J."/>
            <person name="Medigue C."/>
            <person name="Le Paslier D."/>
        </authorList>
    </citation>
    <scope>NUCLEOTIDE SEQUENCE</scope>
</reference>
<name>E6PCD1_9ZZZZ</name>
<organism evidence="3">
    <name type="scientific">mine drainage metagenome</name>
    <dbReference type="NCBI Taxonomy" id="410659"/>
    <lineage>
        <taxon>unclassified sequences</taxon>
        <taxon>metagenomes</taxon>
        <taxon>ecological metagenomes</taxon>
    </lineage>
</organism>
<keyword evidence="3" id="KW-0966">Cell projection</keyword>
<dbReference type="PANTHER" id="PTHR34653:SF1">
    <property type="entry name" value="FLAGELLAR HOOK-BASAL BODY COMPLEX PROTEIN FLIE"/>
    <property type="match status" value="1"/>
</dbReference>
<evidence type="ECO:0000256" key="2">
    <source>
        <dbReference type="ARBA" id="ARBA00023143"/>
    </source>
</evidence>
<dbReference type="AlphaFoldDB" id="E6PCD1"/>
<dbReference type="PANTHER" id="PTHR34653">
    <property type="match status" value="1"/>
</dbReference>
<sequence>MDVKSYADAVRQVLPGTFVPDVTPGGGGGAPSASPEIAPVAGGSFKDAVKSFLGGVNEKMATSDKLTTQLAAGEIHNSGKVITSVEEANLAFQFTLAVRNKLLSAYQEIQQMQV</sequence>
<dbReference type="GO" id="GO:0005198">
    <property type="term" value="F:structural molecule activity"/>
    <property type="evidence" value="ECO:0007669"/>
    <property type="project" value="InterPro"/>
</dbReference>
<accession>E6PCD1</accession>
<keyword evidence="2" id="KW-0975">Bacterial flagellum</keyword>
<dbReference type="PRINTS" id="PR01006">
    <property type="entry name" value="FLGHOOKFLIE"/>
</dbReference>
<dbReference type="GO" id="GO:0071973">
    <property type="term" value="P:bacterial-type flagellum-dependent cell motility"/>
    <property type="evidence" value="ECO:0007669"/>
    <property type="project" value="InterPro"/>
</dbReference>
<evidence type="ECO:0000313" key="3">
    <source>
        <dbReference type="EMBL" id="CBH74115.1"/>
    </source>
</evidence>